<dbReference type="EMBL" id="HACG01030405">
    <property type="protein sequence ID" value="CEK77270.1"/>
    <property type="molecule type" value="Transcribed_RNA"/>
</dbReference>
<evidence type="ECO:0000313" key="1">
    <source>
        <dbReference type="EMBL" id="CEK77270.1"/>
    </source>
</evidence>
<dbReference type="AlphaFoldDB" id="A0A0B7ABB7"/>
<protein>
    <submittedName>
        <fullName evidence="1">Uncharacterized protein</fullName>
    </submittedName>
</protein>
<accession>A0A0B7ABB7</accession>
<organism evidence="1">
    <name type="scientific">Arion vulgaris</name>
    <dbReference type="NCBI Taxonomy" id="1028688"/>
    <lineage>
        <taxon>Eukaryota</taxon>
        <taxon>Metazoa</taxon>
        <taxon>Spiralia</taxon>
        <taxon>Lophotrochozoa</taxon>
        <taxon>Mollusca</taxon>
        <taxon>Gastropoda</taxon>
        <taxon>Heterobranchia</taxon>
        <taxon>Euthyneura</taxon>
        <taxon>Panpulmonata</taxon>
        <taxon>Eupulmonata</taxon>
        <taxon>Stylommatophora</taxon>
        <taxon>Helicina</taxon>
        <taxon>Arionoidea</taxon>
        <taxon>Arionidae</taxon>
        <taxon>Arion</taxon>
    </lineage>
</organism>
<feature type="non-terminal residue" evidence="1">
    <location>
        <position position="1"/>
    </location>
</feature>
<name>A0A0B7ABB7_9EUPU</name>
<gene>
    <name evidence="1" type="primary">ORF103794</name>
</gene>
<proteinExistence type="predicted"/>
<sequence>PMFVSNTPIVKVLDKGHVQQLLSDRLLDEDTFIMQFGKFEIERCTSTCTANKFCLTSKTQQP</sequence>
<reference evidence="1" key="1">
    <citation type="submission" date="2014-12" db="EMBL/GenBank/DDBJ databases">
        <title>Insight into the proteome of Arion vulgaris.</title>
        <authorList>
            <person name="Aradska J."/>
            <person name="Bulat T."/>
            <person name="Smidak R."/>
            <person name="Sarate P."/>
            <person name="Gangsoo J."/>
            <person name="Sialana F."/>
            <person name="Bilban M."/>
            <person name="Lubec G."/>
        </authorList>
    </citation>
    <scope>NUCLEOTIDE SEQUENCE</scope>
    <source>
        <tissue evidence="1">Skin</tissue>
    </source>
</reference>